<dbReference type="InterPro" id="IPR029016">
    <property type="entry name" value="GAF-like_dom_sf"/>
</dbReference>
<dbReference type="SUPFAM" id="SSF55781">
    <property type="entry name" value="GAF domain-like"/>
    <property type="match status" value="1"/>
</dbReference>
<dbReference type="Gene3D" id="3.30.70.270">
    <property type="match status" value="1"/>
</dbReference>
<dbReference type="Pfam" id="PF00990">
    <property type="entry name" value="GGDEF"/>
    <property type="match status" value="1"/>
</dbReference>
<keyword evidence="5" id="KW-1185">Reference proteome</keyword>
<comment type="catalytic activity">
    <reaction evidence="2">
        <text>2 GTP = 3',3'-c-di-GMP + 2 diphosphate</text>
        <dbReference type="Rhea" id="RHEA:24898"/>
        <dbReference type="ChEBI" id="CHEBI:33019"/>
        <dbReference type="ChEBI" id="CHEBI:37565"/>
        <dbReference type="ChEBI" id="CHEBI:58805"/>
        <dbReference type="EC" id="2.7.7.65"/>
    </reaction>
</comment>
<dbReference type="Gene3D" id="3.30.450.40">
    <property type="match status" value="1"/>
</dbReference>
<accession>A0A5B0DXB1</accession>
<dbReference type="PROSITE" id="PS50887">
    <property type="entry name" value="GGDEF"/>
    <property type="match status" value="1"/>
</dbReference>
<dbReference type="SMART" id="SM00065">
    <property type="entry name" value="GAF"/>
    <property type="match status" value="1"/>
</dbReference>
<dbReference type="AlphaFoldDB" id="A0A5B0DXB1"/>
<dbReference type="InterPro" id="IPR043128">
    <property type="entry name" value="Rev_trsase/Diguanyl_cyclase"/>
</dbReference>
<dbReference type="PANTHER" id="PTHR45138">
    <property type="entry name" value="REGULATORY COMPONENTS OF SENSORY TRANSDUCTION SYSTEM"/>
    <property type="match status" value="1"/>
</dbReference>
<evidence type="ECO:0000256" key="2">
    <source>
        <dbReference type="ARBA" id="ARBA00034247"/>
    </source>
</evidence>
<proteinExistence type="predicted"/>
<dbReference type="EC" id="2.7.7.65" evidence="1"/>
<evidence type="ECO:0000313" key="4">
    <source>
        <dbReference type="EMBL" id="KAA0971113.1"/>
    </source>
</evidence>
<dbReference type="InterPro" id="IPR000160">
    <property type="entry name" value="GGDEF_dom"/>
</dbReference>
<dbReference type="Pfam" id="PF01590">
    <property type="entry name" value="GAF"/>
    <property type="match status" value="1"/>
</dbReference>
<dbReference type="OrthoDB" id="9812260at2"/>
<dbReference type="GO" id="GO:0052621">
    <property type="term" value="F:diguanylate cyclase activity"/>
    <property type="evidence" value="ECO:0007669"/>
    <property type="project" value="UniProtKB-EC"/>
</dbReference>
<dbReference type="SUPFAM" id="SSF55073">
    <property type="entry name" value="Nucleotide cyclase"/>
    <property type="match status" value="1"/>
</dbReference>
<dbReference type="FunFam" id="3.30.70.270:FF:000001">
    <property type="entry name" value="Diguanylate cyclase domain protein"/>
    <property type="match status" value="1"/>
</dbReference>
<evidence type="ECO:0000313" key="5">
    <source>
        <dbReference type="Proteomes" id="UP000324738"/>
    </source>
</evidence>
<name>A0A5B0DXB1_9HYPH</name>
<dbReference type="EMBL" id="VTWH01000002">
    <property type="protein sequence ID" value="KAA0971113.1"/>
    <property type="molecule type" value="Genomic_DNA"/>
</dbReference>
<dbReference type="SMART" id="SM00267">
    <property type="entry name" value="GGDEF"/>
    <property type="match status" value="1"/>
</dbReference>
<dbReference type="InterPro" id="IPR029787">
    <property type="entry name" value="Nucleotide_cyclase"/>
</dbReference>
<dbReference type="PANTHER" id="PTHR45138:SF9">
    <property type="entry name" value="DIGUANYLATE CYCLASE DGCM-RELATED"/>
    <property type="match status" value="1"/>
</dbReference>
<dbReference type="InterPro" id="IPR003018">
    <property type="entry name" value="GAF"/>
</dbReference>
<dbReference type="InterPro" id="IPR050469">
    <property type="entry name" value="Diguanylate_Cyclase"/>
</dbReference>
<dbReference type="CDD" id="cd01949">
    <property type="entry name" value="GGDEF"/>
    <property type="match status" value="1"/>
</dbReference>
<protein>
    <recommendedName>
        <fullName evidence="1">diguanylate cyclase</fullName>
        <ecNumber evidence="1">2.7.7.65</ecNumber>
    </recommendedName>
</protein>
<evidence type="ECO:0000256" key="1">
    <source>
        <dbReference type="ARBA" id="ARBA00012528"/>
    </source>
</evidence>
<comment type="caution">
    <text evidence="4">The sequence shown here is derived from an EMBL/GenBank/DDBJ whole genome shotgun (WGS) entry which is preliminary data.</text>
</comment>
<dbReference type="Proteomes" id="UP000324738">
    <property type="component" value="Unassembled WGS sequence"/>
</dbReference>
<sequence>MFRDLKLGDEAGRLAAVARYEVIDTPAEPQFDHIVELLKIIFKVPIALVSVIDDKRQWYKASAGLSISEVPRDIAFCNYTIQSDAVLSVEDTLLDYRFANHPLVVGPPHLRSYLGIPLTSPDGYNVGTICIADTSVRQFGPGDFATLRHFAGIVISQFELRQIASRDALTGTATRRAFTEAAEREMKRHVRHGQPVTLALFDLDHFKSINDTHGHGVGDAVLKSATAACEDVMRSEEQLGRIGGEEFAVLLVNTDGADALKAAERLRHAIESATIPQLPSLPFTASFGVAACHGLEEVQSWFDKADKALYKAKSQGRNRCIVA</sequence>
<dbReference type="RefSeq" id="WP_149300596.1">
    <property type="nucleotide sequence ID" value="NZ_VTWH01000002.1"/>
</dbReference>
<reference evidence="4 5" key="1">
    <citation type="submission" date="2019-08" db="EMBL/GenBank/DDBJ databases">
        <title>Aureimonas fodiniaquatilis sp. nov., isolated from a coal mine wastewater.</title>
        <authorList>
            <person name="Kim W."/>
        </authorList>
    </citation>
    <scope>NUCLEOTIDE SEQUENCE [LARGE SCALE GENOMIC DNA]</scope>
    <source>
        <strain evidence="4 5">CAU 1482</strain>
    </source>
</reference>
<feature type="domain" description="GGDEF" evidence="3">
    <location>
        <begin position="194"/>
        <end position="323"/>
    </location>
</feature>
<gene>
    <name evidence="4" type="ORF">FPY71_11760</name>
</gene>
<dbReference type="NCBIfam" id="TIGR00254">
    <property type="entry name" value="GGDEF"/>
    <property type="match status" value="1"/>
</dbReference>
<organism evidence="4 5">
    <name type="scientific">Aureimonas fodinaquatilis</name>
    <dbReference type="NCBI Taxonomy" id="2565783"/>
    <lineage>
        <taxon>Bacteria</taxon>
        <taxon>Pseudomonadati</taxon>
        <taxon>Pseudomonadota</taxon>
        <taxon>Alphaproteobacteria</taxon>
        <taxon>Hyphomicrobiales</taxon>
        <taxon>Aurantimonadaceae</taxon>
        <taxon>Aureimonas</taxon>
    </lineage>
</organism>
<evidence type="ECO:0000259" key="3">
    <source>
        <dbReference type="PROSITE" id="PS50887"/>
    </source>
</evidence>